<comment type="similarity">
    <text evidence="1">Belongs to the LytR/CpsA/Psr (LCP) family.</text>
</comment>
<feature type="transmembrane region" description="Helical" evidence="2">
    <location>
        <begin position="15"/>
        <end position="35"/>
    </location>
</feature>
<dbReference type="RefSeq" id="WP_067208451.1">
    <property type="nucleotide sequence ID" value="NZ_CP014616.1"/>
</dbReference>
<evidence type="ECO:0000256" key="1">
    <source>
        <dbReference type="ARBA" id="ARBA00006068"/>
    </source>
</evidence>
<dbReference type="Pfam" id="PF03816">
    <property type="entry name" value="LytR_cpsA_psr"/>
    <property type="match status" value="1"/>
</dbReference>
<keyword evidence="2" id="KW-0472">Membrane</keyword>
<gene>
    <name evidence="4" type="ORF">ABIC55_001684</name>
</gene>
<dbReference type="PANTHER" id="PTHR33392:SF6">
    <property type="entry name" value="POLYISOPRENYL-TEICHOIC ACID--PEPTIDOGLYCAN TEICHOIC ACID TRANSFERASE TAGU"/>
    <property type="match status" value="1"/>
</dbReference>
<keyword evidence="5" id="KW-1185">Reference proteome</keyword>
<protein>
    <submittedName>
        <fullName evidence="4">LCP family protein required for cell wall assembly</fullName>
    </submittedName>
</protein>
<dbReference type="Gene3D" id="3.40.630.190">
    <property type="entry name" value="LCP protein"/>
    <property type="match status" value="1"/>
</dbReference>
<reference evidence="4 5" key="1">
    <citation type="submission" date="2024-06" db="EMBL/GenBank/DDBJ databases">
        <title>Sorghum-associated microbial communities from plants grown in Nebraska, USA.</title>
        <authorList>
            <person name="Schachtman D."/>
        </authorList>
    </citation>
    <scope>NUCLEOTIDE SEQUENCE [LARGE SCALE GENOMIC DNA]</scope>
    <source>
        <strain evidence="4 5">1288</strain>
    </source>
</reference>
<evidence type="ECO:0000313" key="4">
    <source>
        <dbReference type="EMBL" id="MET3656597.1"/>
    </source>
</evidence>
<keyword evidence="2" id="KW-0812">Transmembrane</keyword>
<dbReference type="InterPro" id="IPR050922">
    <property type="entry name" value="LytR/CpsA/Psr_CW_biosynth"/>
</dbReference>
<dbReference type="EMBL" id="JBEPME010000002">
    <property type="protein sequence ID" value="MET3656597.1"/>
    <property type="molecule type" value="Genomic_DNA"/>
</dbReference>
<evidence type="ECO:0000256" key="2">
    <source>
        <dbReference type="SAM" id="Phobius"/>
    </source>
</evidence>
<dbReference type="InterPro" id="IPR004474">
    <property type="entry name" value="LytR_CpsA_psr"/>
</dbReference>
<feature type="domain" description="Cell envelope-related transcriptional attenuator" evidence="3">
    <location>
        <begin position="84"/>
        <end position="225"/>
    </location>
</feature>
<sequence length="310" mass="35022">MNRADMKKNKKRRKWPWVIAVISLIIGGFALNVYFDLTSTLKAMYKPIDRELSEKRAEGITLGNQDPFSVLVLGVDEREGDKGRSDTMIVMAVNPKLKTTKMVSIPRDTYTEIIGHGTTDKLNHAYAFGGIQMSLDSVENLLDIPIDYVMEVNMEGFQTIVDTVGGISVNNPFEFTQDSIHYATGDITLDGKEALSYVRMRKGDPNGDFGRQDRQKQVIEGVLHEGTSIKSLLKYRSVFNALGDNVKTNMTFDEMVDVQKNYRDAAGKVEQLHFEKGEGKRMNGGIWYYIMDETELQEVTGTMKQHLELN</sequence>
<dbReference type="Proteomes" id="UP001549104">
    <property type="component" value="Unassembled WGS sequence"/>
</dbReference>
<accession>A0ABV2K6X6</accession>
<dbReference type="PANTHER" id="PTHR33392">
    <property type="entry name" value="POLYISOPRENYL-TEICHOIC ACID--PEPTIDOGLYCAN TEICHOIC ACID TRANSFERASE TAGU"/>
    <property type="match status" value="1"/>
</dbReference>
<name>A0ABV2K6X6_SPOPS</name>
<evidence type="ECO:0000259" key="3">
    <source>
        <dbReference type="Pfam" id="PF03816"/>
    </source>
</evidence>
<keyword evidence="2" id="KW-1133">Transmembrane helix</keyword>
<comment type="caution">
    <text evidence="4">The sequence shown here is derived from an EMBL/GenBank/DDBJ whole genome shotgun (WGS) entry which is preliminary data.</text>
</comment>
<dbReference type="NCBIfam" id="TIGR00350">
    <property type="entry name" value="lytR_cpsA_psr"/>
    <property type="match status" value="1"/>
</dbReference>
<organism evidence="4 5">
    <name type="scientific">Sporosarcina psychrophila</name>
    <name type="common">Bacillus psychrophilus</name>
    <dbReference type="NCBI Taxonomy" id="1476"/>
    <lineage>
        <taxon>Bacteria</taxon>
        <taxon>Bacillati</taxon>
        <taxon>Bacillota</taxon>
        <taxon>Bacilli</taxon>
        <taxon>Bacillales</taxon>
        <taxon>Caryophanaceae</taxon>
        <taxon>Sporosarcina</taxon>
    </lineage>
</organism>
<proteinExistence type="inferred from homology"/>
<evidence type="ECO:0000313" key="5">
    <source>
        <dbReference type="Proteomes" id="UP001549104"/>
    </source>
</evidence>